<dbReference type="AlphaFoldDB" id="A0A517PLR0"/>
<reference evidence="2 3" key="1">
    <citation type="submission" date="2019-02" db="EMBL/GenBank/DDBJ databases">
        <title>Deep-cultivation of Planctomycetes and their phenomic and genomic characterization uncovers novel biology.</title>
        <authorList>
            <person name="Wiegand S."/>
            <person name="Jogler M."/>
            <person name="Boedeker C."/>
            <person name="Pinto D."/>
            <person name="Vollmers J."/>
            <person name="Rivas-Marin E."/>
            <person name="Kohn T."/>
            <person name="Peeters S.H."/>
            <person name="Heuer A."/>
            <person name="Rast P."/>
            <person name="Oberbeckmann S."/>
            <person name="Bunk B."/>
            <person name="Jeske O."/>
            <person name="Meyerdierks A."/>
            <person name="Storesund J.E."/>
            <person name="Kallscheuer N."/>
            <person name="Luecker S."/>
            <person name="Lage O.M."/>
            <person name="Pohl T."/>
            <person name="Merkel B.J."/>
            <person name="Hornburger P."/>
            <person name="Mueller R.-W."/>
            <person name="Bruemmer F."/>
            <person name="Labrenz M."/>
            <person name="Spormann A.M."/>
            <person name="Op den Camp H."/>
            <person name="Overmann J."/>
            <person name="Amann R."/>
            <person name="Jetten M.S.M."/>
            <person name="Mascher T."/>
            <person name="Medema M.H."/>
            <person name="Devos D.P."/>
            <person name="Kaster A.-K."/>
            <person name="Ovreas L."/>
            <person name="Rohde M."/>
            <person name="Galperin M.Y."/>
            <person name="Jogler C."/>
        </authorList>
    </citation>
    <scope>NUCLEOTIDE SEQUENCE [LARGE SCALE GENOMIC DNA]</scope>
    <source>
        <strain evidence="2 3">HG66A1</strain>
    </source>
</reference>
<gene>
    <name evidence="2" type="ORF">HG66A1_20860</name>
</gene>
<evidence type="ECO:0000256" key="1">
    <source>
        <dbReference type="SAM" id="MobiDB-lite"/>
    </source>
</evidence>
<organism evidence="2 3">
    <name type="scientific">Gimesia chilikensis</name>
    <dbReference type="NCBI Taxonomy" id="2605989"/>
    <lineage>
        <taxon>Bacteria</taxon>
        <taxon>Pseudomonadati</taxon>
        <taxon>Planctomycetota</taxon>
        <taxon>Planctomycetia</taxon>
        <taxon>Planctomycetales</taxon>
        <taxon>Planctomycetaceae</taxon>
        <taxon>Gimesia</taxon>
    </lineage>
</organism>
<proteinExistence type="predicted"/>
<dbReference type="Proteomes" id="UP000320421">
    <property type="component" value="Chromosome"/>
</dbReference>
<evidence type="ECO:0000313" key="2">
    <source>
        <dbReference type="EMBL" id="QDT20301.1"/>
    </source>
</evidence>
<evidence type="ECO:0000313" key="3">
    <source>
        <dbReference type="Proteomes" id="UP000320421"/>
    </source>
</evidence>
<feature type="region of interest" description="Disordered" evidence="1">
    <location>
        <begin position="103"/>
        <end position="127"/>
    </location>
</feature>
<name>A0A517PLR0_9PLAN</name>
<dbReference type="SUPFAM" id="SSF56954">
    <property type="entry name" value="Outer membrane efflux proteins (OEP)"/>
    <property type="match status" value="1"/>
</dbReference>
<accession>A0A517PLR0</accession>
<feature type="compositionally biased region" description="Basic and acidic residues" evidence="1">
    <location>
        <begin position="76"/>
        <end position="91"/>
    </location>
</feature>
<keyword evidence="3" id="KW-1185">Reference proteome</keyword>
<feature type="compositionally biased region" description="Pro residues" evidence="1">
    <location>
        <begin position="106"/>
        <end position="115"/>
    </location>
</feature>
<protein>
    <submittedName>
        <fullName evidence="2">Uncharacterized protein</fullName>
    </submittedName>
</protein>
<feature type="region of interest" description="Disordered" evidence="1">
    <location>
        <begin position="43"/>
        <end position="91"/>
    </location>
</feature>
<sequence>MHGLPKMLMKFSTLGSHSARMFQLILIPALFLTSCASDRGQMAANQRGSIQPERPLADNEQSESQAAQVAISASEVDAREPAETIPGESREKLTLTSYHEAFEGKIPPPPVPPAGGPDVPETDPEENALTPASRTMSLGELEQIALSNNPTLALQRAEVEKERGNWTQVSNRWATGLIAVSSWLCFALGLSSTFTTRSTSNSS</sequence>
<dbReference type="EMBL" id="CP036266">
    <property type="protein sequence ID" value="QDT20301.1"/>
    <property type="molecule type" value="Genomic_DNA"/>
</dbReference>
<dbReference type="PROSITE" id="PS51257">
    <property type="entry name" value="PROKAR_LIPOPROTEIN"/>
    <property type="match status" value="1"/>
</dbReference>